<feature type="transmembrane region" description="Helical" evidence="7">
    <location>
        <begin position="44"/>
        <end position="67"/>
    </location>
</feature>
<feature type="transmembrane region" description="Helical" evidence="7">
    <location>
        <begin position="79"/>
        <end position="102"/>
    </location>
</feature>
<comment type="similarity">
    <text evidence="2">Belongs to the polysaccharide synthase family.</text>
</comment>
<comment type="caution">
    <text evidence="8">The sequence shown here is derived from an EMBL/GenBank/DDBJ whole genome shotgun (WGS) entry which is preliminary data.</text>
</comment>
<evidence type="ECO:0000256" key="5">
    <source>
        <dbReference type="ARBA" id="ARBA00022989"/>
    </source>
</evidence>
<evidence type="ECO:0000313" key="9">
    <source>
        <dbReference type="Proteomes" id="UP001165302"/>
    </source>
</evidence>
<feature type="transmembrane region" description="Helical" evidence="7">
    <location>
        <begin position="290"/>
        <end position="310"/>
    </location>
</feature>
<reference evidence="8" key="1">
    <citation type="submission" date="2020-10" db="EMBL/GenBank/DDBJ databases">
        <authorList>
            <person name="Lu T."/>
            <person name="Wang Q."/>
            <person name="Han X."/>
        </authorList>
    </citation>
    <scope>NUCLEOTIDE SEQUENCE</scope>
    <source>
        <strain evidence="8">WQ 366</strain>
    </source>
</reference>
<feature type="transmembrane region" description="Helical" evidence="7">
    <location>
        <begin position="210"/>
        <end position="232"/>
    </location>
</feature>
<feature type="transmembrane region" description="Helical" evidence="7">
    <location>
        <begin position="170"/>
        <end position="190"/>
    </location>
</feature>
<dbReference type="PANTHER" id="PTHR30250">
    <property type="entry name" value="PST FAMILY PREDICTED COLANIC ACID TRANSPORTER"/>
    <property type="match status" value="1"/>
</dbReference>
<gene>
    <name evidence="8" type="ORF">IPZ78_03475</name>
</gene>
<keyword evidence="4 7" id="KW-0812">Transmembrane</keyword>
<keyword evidence="6 7" id="KW-0472">Membrane</keyword>
<dbReference type="Proteomes" id="UP001165302">
    <property type="component" value="Unassembled WGS sequence"/>
</dbReference>
<dbReference type="EMBL" id="JADEYP010000004">
    <property type="protein sequence ID" value="MCA5004214.1"/>
    <property type="molecule type" value="Genomic_DNA"/>
</dbReference>
<feature type="transmembrane region" description="Helical" evidence="7">
    <location>
        <begin position="411"/>
        <end position="432"/>
    </location>
</feature>
<keyword evidence="3" id="KW-1003">Cell membrane</keyword>
<feature type="transmembrane region" description="Helical" evidence="7">
    <location>
        <begin position="114"/>
        <end position="133"/>
    </location>
</feature>
<evidence type="ECO:0000256" key="6">
    <source>
        <dbReference type="ARBA" id="ARBA00023136"/>
    </source>
</evidence>
<comment type="subcellular location">
    <subcellularLocation>
        <location evidence="1">Cell membrane</location>
        <topology evidence="1">Multi-pass membrane protein</topology>
    </subcellularLocation>
</comment>
<dbReference type="Pfam" id="PF13440">
    <property type="entry name" value="Polysacc_synt_3"/>
    <property type="match status" value="1"/>
</dbReference>
<feature type="transmembrane region" description="Helical" evidence="7">
    <location>
        <begin position="145"/>
        <end position="164"/>
    </location>
</feature>
<evidence type="ECO:0000256" key="3">
    <source>
        <dbReference type="ARBA" id="ARBA00022475"/>
    </source>
</evidence>
<feature type="transmembrane region" description="Helical" evidence="7">
    <location>
        <begin position="444"/>
        <end position="471"/>
    </location>
</feature>
<feature type="transmembrane region" description="Helical" evidence="7">
    <location>
        <begin position="252"/>
        <end position="270"/>
    </location>
</feature>
<dbReference type="CDD" id="cd13127">
    <property type="entry name" value="MATE_tuaB_like"/>
    <property type="match status" value="1"/>
</dbReference>
<feature type="transmembrane region" description="Helical" evidence="7">
    <location>
        <begin position="12"/>
        <end position="32"/>
    </location>
</feature>
<name>A0ABS7Z641_9SPHI</name>
<dbReference type="PANTHER" id="PTHR30250:SF10">
    <property type="entry name" value="LIPOPOLYSACCHARIDE BIOSYNTHESIS PROTEIN WZXC"/>
    <property type="match status" value="1"/>
</dbReference>
<evidence type="ECO:0000256" key="4">
    <source>
        <dbReference type="ARBA" id="ARBA00022692"/>
    </source>
</evidence>
<proteinExistence type="inferred from homology"/>
<evidence type="ECO:0000256" key="1">
    <source>
        <dbReference type="ARBA" id="ARBA00004651"/>
    </source>
</evidence>
<dbReference type="RefSeq" id="WP_225551549.1">
    <property type="nucleotide sequence ID" value="NZ_JADEYP010000004.1"/>
</dbReference>
<evidence type="ECO:0000256" key="7">
    <source>
        <dbReference type="SAM" id="Phobius"/>
    </source>
</evidence>
<dbReference type="InterPro" id="IPR050833">
    <property type="entry name" value="Poly_Biosynth_Transport"/>
</dbReference>
<organism evidence="8 9">
    <name type="scientific">Sphingobacterium bovistauri</name>
    <dbReference type="NCBI Taxonomy" id="2781959"/>
    <lineage>
        <taxon>Bacteria</taxon>
        <taxon>Pseudomonadati</taxon>
        <taxon>Bacteroidota</taxon>
        <taxon>Sphingobacteriia</taxon>
        <taxon>Sphingobacteriales</taxon>
        <taxon>Sphingobacteriaceae</taxon>
        <taxon>Sphingobacterium</taxon>
    </lineage>
</organism>
<evidence type="ECO:0000256" key="2">
    <source>
        <dbReference type="ARBA" id="ARBA00007430"/>
    </source>
</evidence>
<protein>
    <submittedName>
        <fullName evidence="8">Lipopolysaccharide biosynthesis protein</fullName>
    </submittedName>
</protein>
<keyword evidence="9" id="KW-1185">Reference proteome</keyword>
<accession>A0ABS7Z641</accession>
<evidence type="ECO:0000313" key="8">
    <source>
        <dbReference type="EMBL" id="MCA5004214.1"/>
    </source>
</evidence>
<keyword evidence="5 7" id="KW-1133">Transmembrane helix</keyword>
<feature type="transmembrane region" description="Helical" evidence="7">
    <location>
        <begin position="322"/>
        <end position="341"/>
    </location>
</feature>
<sequence length="479" mass="54037">MSTRKKAVSGIFWTFTDAILLKGLSLVSFYILNRLLTPEDYGLNGILIIFISIGATIVEGGLSNSLIRSDNPTKKDYSTVFWMNILTSLLLYIILYISIPYIVDYINKPIPIDILRISCLSIIISSFTTVQLAQLTKKMEFRKLMITNIPSAVLSPIIGVGLAYYGYGVWALVAMVIATPLFQSIALWIASKWRPSFIFDKDVAKYHFSFGYKLLLSSLLDTIFKNIYSFIIGKRYTLSSLGNYERAMTLNGYPTNILITIVSKVTYPLLSDIKNNKEEISNAYRQILRVCLYISAPLMVGLAATAPSLIHFLMGDQFTQAIPYFQILCLASLLYPIHSINLNVLKVYGRSDLFLKLEVIKKIITIICIALGWSYGIYGLLWSAVASSALSLFVNTYYSEQLIKYSTKQQLLEMVPTLLATAAMYVIILFVSQHTITFPTLLQIFINFIAGLIGYIAISYIFQLTSFKFLLKTIKNYRS</sequence>